<dbReference type="OrthoDB" id="10376487at2759"/>
<comment type="caution">
    <text evidence="1">The sequence shown here is derived from an EMBL/GenBank/DDBJ whole genome shotgun (WGS) entry which is preliminary data.</text>
</comment>
<proteinExistence type="predicted"/>
<gene>
    <name evidence="1" type="ORF">PHET_02903</name>
</gene>
<dbReference type="InterPro" id="IPR027417">
    <property type="entry name" value="P-loop_NTPase"/>
</dbReference>
<name>A0A8J4WK83_9TREM</name>
<dbReference type="Gene3D" id="3.40.50.300">
    <property type="entry name" value="P-loop containing nucleotide triphosphate hydrolases"/>
    <property type="match status" value="1"/>
</dbReference>
<organism evidence="1 2">
    <name type="scientific">Paragonimus heterotremus</name>
    <dbReference type="NCBI Taxonomy" id="100268"/>
    <lineage>
        <taxon>Eukaryota</taxon>
        <taxon>Metazoa</taxon>
        <taxon>Spiralia</taxon>
        <taxon>Lophotrochozoa</taxon>
        <taxon>Platyhelminthes</taxon>
        <taxon>Trematoda</taxon>
        <taxon>Digenea</taxon>
        <taxon>Plagiorchiida</taxon>
        <taxon>Troglotremata</taxon>
        <taxon>Troglotrematidae</taxon>
        <taxon>Paragonimus</taxon>
    </lineage>
</organism>
<keyword evidence="2" id="KW-1185">Reference proteome</keyword>
<evidence type="ECO:0000313" key="1">
    <source>
        <dbReference type="EMBL" id="KAF5403704.1"/>
    </source>
</evidence>
<dbReference type="EMBL" id="LUCH01001085">
    <property type="protein sequence ID" value="KAF5403704.1"/>
    <property type="molecule type" value="Genomic_DNA"/>
</dbReference>
<sequence>MDVTQLPHSPEARRLANVLHEASISNWNLHYLILIRGLPGSGKSTLAKISFTVETENIPAYCWNSLNEGLP</sequence>
<dbReference type="Proteomes" id="UP000748531">
    <property type="component" value="Unassembled WGS sequence"/>
</dbReference>
<reference evidence="1" key="1">
    <citation type="submission" date="2019-05" db="EMBL/GenBank/DDBJ databases">
        <title>Annotation for the trematode Paragonimus heterotremus.</title>
        <authorList>
            <person name="Choi Y.-J."/>
        </authorList>
    </citation>
    <scope>NUCLEOTIDE SEQUENCE</scope>
    <source>
        <strain evidence="1">LC</strain>
    </source>
</reference>
<dbReference type="AlphaFoldDB" id="A0A8J4WK83"/>
<evidence type="ECO:0000313" key="2">
    <source>
        <dbReference type="Proteomes" id="UP000748531"/>
    </source>
</evidence>
<dbReference type="SUPFAM" id="SSF52540">
    <property type="entry name" value="P-loop containing nucleoside triphosphate hydrolases"/>
    <property type="match status" value="1"/>
</dbReference>
<protein>
    <submittedName>
        <fullName evidence="1">Uncharacterized protein</fullName>
    </submittedName>
</protein>
<accession>A0A8J4WK83</accession>